<dbReference type="AlphaFoldDB" id="A0A813NV73"/>
<evidence type="ECO:0000313" key="1">
    <source>
        <dbReference type="EMBL" id="CAF0745522.1"/>
    </source>
</evidence>
<reference evidence="1" key="1">
    <citation type="submission" date="2021-02" db="EMBL/GenBank/DDBJ databases">
        <authorList>
            <person name="Nowell W R."/>
        </authorList>
    </citation>
    <scope>NUCLEOTIDE SEQUENCE</scope>
</reference>
<gene>
    <name evidence="2" type="ORF">EDS130_LOCUS42714</name>
    <name evidence="1" type="ORF">XAT740_LOCUS138</name>
</gene>
<proteinExistence type="predicted"/>
<protein>
    <submittedName>
        <fullName evidence="1">Uncharacterized protein</fullName>
    </submittedName>
</protein>
<comment type="caution">
    <text evidence="1">The sequence shown here is derived from an EMBL/GenBank/DDBJ whole genome shotgun (WGS) entry which is preliminary data.</text>
</comment>
<evidence type="ECO:0000313" key="3">
    <source>
        <dbReference type="Proteomes" id="UP000663828"/>
    </source>
</evidence>
<dbReference type="Proteomes" id="UP000663852">
    <property type="component" value="Unassembled WGS sequence"/>
</dbReference>
<accession>A0A813NV73</accession>
<sequence>MQHIIDRYYNLSSIHKALVYDQEWFKETKTTRDTTKSSTLTGDLTKSTSKIFVTKTSITSQPAGSNLSTNNEFNNALASESIVSTTSHQLVPVTDRAINSNSMTTQATTSATRHVDTSKTTEISVCTSSYLSTTTIQQNTTSIMIKSTKATTSHQIISTEHQSSSTMTPEYVTFNTENSIWQTKSKCMLLSTVFCLLVCSTNF</sequence>
<dbReference type="EMBL" id="CAJNOJ010000641">
    <property type="protein sequence ID" value="CAF1502391.1"/>
    <property type="molecule type" value="Genomic_DNA"/>
</dbReference>
<evidence type="ECO:0000313" key="2">
    <source>
        <dbReference type="EMBL" id="CAF1502391.1"/>
    </source>
</evidence>
<dbReference type="EMBL" id="CAJNOR010000003">
    <property type="protein sequence ID" value="CAF0745522.1"/>
    <property type="molecule type" value="Genomic_DNA"/>
</dbReference>
<name>A0A813NV73_ADIRI</name>
<dbReference type="Proteomes" id="UP000663828">
    <property type="component" value="Unassembled WGS sequence"/>
</dbReference>
<organism evidence="1 3">
    <name type="scientific">Adineta ricciae</name>
    <name type="common">Rotifer</name>
    <dbReference type="NCBI Taxonomy" id="249248"/>
    <lineage>
        <taxon>Eukaryota</taxon>
        <taxon>Metazoa</taxon>
        <taxon>Spiralia</taxon>
        <taxon>Gnathifera</taxon>
        <taxon>Rotifera</taxon>
        <taxon>Eurotatoria</taxon>
        <taxon>Bdelloidea</taxon>
        <taxon>Adinetida</taxon>
        <taxon>Adinetidae</taxon>
        <taxon>Adineta</taxon>
    </lineage>
</organism>
<keyword evidence="3" id="KW-1185">Reference proteome</keyword>